<evidence type="ECO:0000313" key="2">
    <source>
        <dbReference type="EMBL" id="ADH62156.1"/>
    </source>
</evidence>
<accession>D7BHB8</accession>
<proteinExistence type="predicted"/>
<name>D7BHB8_ALLS1</name>
<dbReference type="EMBL" id="CP002042">
    <property type="protein sequence ID" value="ADH62156.1"/>
    <property type="molecule type" value="Genomic_DNA"/>
</dbReference>
<gene>
    <name evidence="2" type="ordered locus">Mesil_0212</name>
</gene>
<dbReference type="Proteomes" id="UP000001916">
    <property type="component" value="Chromosome"/>
</dbReference>
<reference evidence="2 3" key="1">
    <citation type="journal article" date="2010" name="Stand. Genomic Sci.">
        <title>Complete genome sequence of Meiothermus silvanus type strain (VI-R2).</title>
        <authorList>
            <person name="Sikorski J."/>
            <person name="Tindall B.J."/>
            <person name="Lowry S."/>
            <person name="Lucas S."/>
            <person name="Nolan M."/>
            <person name="Copeland A."/>
            <person name="Glavina Del Rio T."/>
            <person name="Tice H."/>
            <person name="Cheng J.F."/>
            <person name="Han C."/>
            <person name="Pitluck S."/>
            <person name="Liolios K."/>
            <person name="Ivanova N."/>
            <person name="Mavromatis K."/>
            <person name="Mikhailova N."/>
            <person name="Pati A."/>
            <person name="Goodwin L."/>
            <person name="Chen A."/>
            <person name="Palaniappan K."/>
            <person name="Land M."/>
            <person name="Hauser L."/>
            <person name="Chang Y.J."/>
            <person name="Jeffries C.D."/>
            <person name="Rohde M."/>
            <person name="Goker M."/>
            <person name="Woyke T."/>
            <person name="Bristow J."/>
            <person name="Eisen J.A."/>
            <person name="Markowitz V."/>
            <person name="Hugenholtz P."/>
            <person name="Kyrpides N.C."/>
            <person name="Klenk H.P."/>
            <person name="Lapidus A."/>
        </authorList>
    </citation>
    <scope>NUCLEOTIDE SEQUENCE [LARGE SCALE GENOMIC DNA]</scope>
    <source>
        <strain evidence="3">ATCC 700542 / DSM 9946 / VI-R2</strain>
    </source>
</reference>
<feature type="signal peptide" evidence="1">
    <location>
        <begin position="1"/>
        <end position="19"/>
    </location>
</feature>
<protein>
    <submittedName>
        <fullName evidence="2">Uncharacterized protein</fullName>
    </submittedName>
</protein>
<dbReference type="KEGG" id="msv:Mesil_0212"/>
<organism evidence="2 3">
    <name type="scientific">Allomeiothermus silvanus (strain ATCC 700542 / DSM 9946 / NBRC 106475 / NCIMB 13440 / VI-R2)</name>
    <name type="common">Thermus silvanus</name>
    <dbReference type="NCBI Taxonomy" id="526227"/>
    <lineage>
        <taxon>Bacteria</taxon>
        <taxon>Thermotogati</taxon>
        <taxon>Deinococcota</taxon>
        <taxon>Deinococci</taxon>
        <taxon>Thermales</taxon>
        <taxon>Thermaceae</taxon>
        <taxon>Allomeiothermus</taxon>
    </lineage>
</organism>
<dbReference type="HOGENOM" id="CLU_2155320_0_0_0"/>
<sequence>MLKTRLAIALLLTLPGVHAASTTYKLVINGKSASTQAIVVGGQTYVPLAALKAAGVSSELTQGTLGDPIILGTGSSLTKRFAIGSYALTLEGRDAFGAVVASKTVHFSVTN</sequence>
<keyword evidence="3" id="KW-1185">Reference proteome</keyword>
<dbReference type="OrthoDB" id="25787at2"/>
<dbReference type="RefSeq" id="WP_013156763.1">
    <property type="nucleotide sequence ID" value="NC_014212.1"/>
</dbReference>
<keyword evidence="1" id="KW-0732">Signal</keyword>
<dbReference type="STRING" id="526227.Mesil_0212"/>
<feature type="chain" id="PRO_5003093310" evidence="1">
    <location>
        <begin position="20"/>
        <end position="111"/>
    </location>
</feature>
<dbReference type="AlphaFoldDB" id="D7BHB8"/>
<evidence type="ECO:0000256" key="1">
    <source>
        <dbReference type="SAM" id="SignalP"/>
    </source>
</evidence>
<evidence type="ECO:0000313" key="3">
    <source>
        <dbReference type="Proteomes" id="UP000001916"/>
    </source>
</evidence>